<evidence type="ECO:0000256" key="1">
    <source>
        <dbReference type="ARBA" id="ARBA00004141"/>
    </source>
</evidence>
<gene>
    <name evidence="6" type="ORF">J2T07_000422</name>
</gene>
<dbReference type="Proteomes" id="UP001237737">
    <property type="component" value="Unassembled WGS sequence"/>
</dbReference>
<feature type="transmembrane region" description="Helical" evidence="5">
    <location>
        <begin position="15"/>
        <end position="39"/>
    </location>
</feature>
<dbReference type="InterPro" id="IPR050321">
    <property type="entry name" value="Glycosyltr_2/OpgH_subfam"/>
</dbReference>
<organism evidence="6 7">
    <name type="scientific">Luteibacter jiangsuensis</name>
    <dbReference type="NCBI Taxonomy" id="637577"/>
    <lineage>
        <taxon>Bacteria</taxon>
        <taxon>Pseudomonadati</taxon>
        <taxon>Pseudomonadota</taxon>
        <taxon>Gammaproteobacteria</taxon>
        <taxon>Lysobacterales</taxon>
        <taxon>Rhodanobacteraceae</taxon>
        <taxon>Luteibacter</taxon>
    </lineage>
</organism>
<feature type="transmembrane region" description="Helical" evidence="5">
    <location>
        <begin position="468"/>
        <end position="486"/>
    </location>
</feature>
<evidence type="ECO:0000313" key="6">
    <source>
        <dbReference type="EMBL" id="MDQ0008263.1"/>
    </source>
</evidence>
<protein>
    <recommendedName>
        <fullName evidence="8">Glycosyltransferase 2-like domain-containing protein</fullName>
    </recommendedName>
</protein>
<comment type="subcellular location">
    <subcellularLocation>
        <location evidence="1">Membrane</location>
        <topology evidence="1">Multi-pass membrane protein</topology>
    </subcellularLocation>
</comment>
<keyword evidence="3" id="KW-0808">Transferase</keyword>
<keyword evidence="4 5" id="KW-1133">Transmembrane helix</keyword>
<keyword evidence="7" id="KW-1185">Reference proteome</keyword>
<sequence>MNEPSGDQDGWKNNLAVFSAWFLAWTSVLTLLVVCPAWATFGTSWLLVVLVILTLIAVGDAAWDITAQLCRSLPVQPHLPSLELASGIPEASRTLVAVPSLVVSLAQADRLVADLELRMIGNRQHNLLACLVVDFADATTPDLTSDEVLLARLREAIAAANARRGGGFFLFHRKRAWNSQDARWMGRERKRGKIEDLNSYLLGEATEGFGLAVGTPWDLGGIAYVIVLDEDTPLPPGGALRLIGTISHPANQPVVDSGSNTVIRGHGVIQPIPWVTVDRARSTWSQSLSSSSVAPAGDLYQDLFDEGSFYGKGIYDVKVAHRVLNRRFQDNCLLSHDLIEGAYLRSGIAYDPALQERPPSTLLSDLARRHRWTRGDWQNLRWLLPRVLNQDGKTEKNPLSVLSRLKIVDNARRSIIPAACLGVLLVGDSVGRESGWPVPTFMLAIMFASTFFRFLLMTFRGDFRTIRSALSFLSLAILEKILWLAYLPVTATLQIDAIGRALYRMTWSRKDLLEWRTSAQVDKGPEALARYIQVFLPSTAIVGLVLLLNGLHSRPHAEGALLALLWAMAPLIAWMLDRRIEPPAGAAEWT</sequence>
<evidence type="ECO:0000256" key="2">
    <source>
        <dbReference type="ARBA" id="ARBA00022676"/>
    </source>
</evidence>
<evidence type="ECO:0000256" key="5">
    <source>
        <dbReference type="SAM" id="Phobius"/>
    </source>
</evidence>
<feature type="transmembrane region" description="Helical" evidence="5">
    <location>
        <begin position="560"/>
        <end position="576"/>
    </location>
</feature>
<keyword evidence="2" id="KW-0328">Glycosyltransferase</keyword>
<evidence type="ECO:0000256" key="4">
    <source>
        <dbReference type="ARBA" id="ARBA00022989"/>
    </source>
</evidence>
<evidence type="ECO:0000256" key="3">
    <source>
        <dbReference type="ARBA" id="ARBA00022679"/>
    </source>
</evidence>
<dbReference type="RefSeq" id="WP_306846916.1">
    <property type="nucleotide sequence ID" value="NZ_JAUSSK010000001.1"/>
</dbReference>
<reference evidence="6 7" key="1">
    <citation type="submission" date="2023-07" db="EMBL/GenBank/DDBJ databases">
        <title>Sorghum-associated microbial communities from plants grown in Nebraska, USA.</title>
        <authorList>
            <person name="Schachtman D."/>
        </authorList>
    </citation>
    <scope>NUCLEOTIDE SEQUENCE [LARGE SCALE GENOMIC DNA]</scope>
    <source>
        <strain evidence="6 7">CC60</strain>
    </source>
</reference>
<evidence type="ECO:0008006" key="8">
    <source>
        <dbReference type="Google" id="ProtNLM"/>
    </source>
</evidence>
<keyword evidence="5" id="KW-0472">Membrane</keyword>
<evidence type="ECO:0000313" key="7">
    <source>
        <dbReference type="Proteomes" id="UP001237737"/>
    </source>
</evidence>
<name>A0ABT9STD3_9GAMM</name>
<dbReference type="PANTHER" id="PTHR43867:SF2">
    <property type="entry name" value="CELLULOSE SYNTHASE CATALYTIC SUBUNIT A [UDP-FORMING]"/>
    <property type="match status" value="1"/>
</dbReference>
<feature type="transmembrane region" description="Helical" evidence="5">
    <location>
        <begin position="528"/>
        <end position="548"/>
    </location>
</feature>
<feature type="transmembrane region" description="Helical" evidence="5">
    <location>
        <begin position="436"/>
        <end position="456"/>
    </location>
</feature>
<dbReference type="PANTHER" id="PTHR43867">
    <property type="entry name" value="CELLULOSE SYNTHASE CATALYTIC SUBUNIT A [UDP-FORMING]"/>
    <property type="match status" value="1"/>
</dbReference>
<comment type="caution">
    <text evidence="6">The sequence shown here is derived from an EMBL/GenBank/DDBJ whole genome shotgun (WGS) entry which is preliminary data.</text>
</comment>
<feature type="transmembrane region" description="Helical" evidence="5">
    <location>
        <begin position="45"/>
        <end position="63"/>
    </location>
</feature>
<keyword evidence="5" id="KW-0812">Transmembrane</keyword>
<accession>A0ABT9STD3</accession>
<proteinExistence type="predicted"/>
<dbReference type="EMBL" id="JAUSSK010000001">
    <property type="protein sequence ID" value="MDQ0008263.1"/>
    <property type="molecule type" value="Genomic_DNA"/>
</dbReference>